<dbReference type="GO" id="GO:0000492">
    <property type="term" value="P:box C/D snoRNP assembly"/>
    <property type="evidence" value="ECO:0007669"/>
    <property type="project" value="InterPro"/>
</dbReference>
<protein>
    <submittedName>
        <fullName evidence="2">Uncharacterized protein</fullName>
    </submittedName>
</protein>
<accession>A0AAD1RTF2</accession>
<proteinExistence type="predicted"/>
<feature type="region of interest" description="Disordered" evidence="1">
    <location>
        <begin position="106"/>
        <end position="132"/>
    </location>
</feature>
<name>A0AAD1RTF2_PELCU</name>
<evidence type="ECO:0000313" key="2">
    <source>
        <dbReference type="EMBL" id="CAH2277510.1"/>
    </source>
</evidence>
<gene>
    <name evidence="2" type="ORF">PECUL_23A055201</name>
</gene>
<evidence type="ECO:0000313" key="3">
    <source>
        <dbReference type="Proteomes" id="UP001295444"/>
    </source>
</evidence>
<dbReference type="PANTHER" id="PTHR28674:SF1">
    <property type="entry name" value="NOP PROTEIN CHAPERONE 1"/>
    <property type="match status" value="1"/>
</dbReference>
<organism evidence="2 3">
    <name type="scientific">Pelobates cultripes</name>
    <name type="common">Western spadefoot toad</name>
    <dbReference type="NCBI Taxonomy" id="61616"/>
    <lineage>
        <taxon>Eukaryota</taxon>
        <taxon>Metazoa</taxon>
        <taxon>Chordata</taxon>
        <taxon>Craniata</taxon>
        <taxon>Vertebrata</taxon>
        <taxon>Euteleostomi</taxon>
        <taxon>Amphibia</taxon>
        <taxon>Batrachia</taxon>
        <taxon>Anura</taxon>
        <taxon>Pelobatoidea</taxon>
        <taxon>Pelobatidae</taxon>
        <taxon>Pelobates</taxon>
    </lineage>
</organism>
<dbReference type="GO" id="GO:0062064">
    <property type="term" value="F:box C/D methylation guide snoRNP complex binding"/>
    <property type="evidence" value="ECO:0007669"/>
    <property type="project" value="TreeGrafter"/>
</dbReference>
<evidence type="ECO:0000256" key="1">
    <source>
        <dbReference type="SAM" id="MobiDB-lite"/>
    </source>
</evidence>
<dbReference type="PANTHER" id="PTHR28674">
    <property type="entry name" value="SIMILAR TO DNA SEGMENT, CHR 10, WAYNE STATE UNIVERSITY 102,-EXPRESSED"/>
    <property type="match status" value="1"/>
</dbReference>
<dbReference type="InterPro" id="IPR027921">
    <property type="entry name" value="NOPCHAP1"/>
</dbReference>
<keyword evidence="3" id="KW-1185">Reference proteome</keyword>
<dbReference type="EMBL" id="OW240914">
    <property type="protein sequence ID" value="CAH2277510.1"/>
    <property type="molecule type" value="Genomic_DNA"/>
</dbReference>
<dbReference type="AlphaFoldDB" id="A0AAD1RTF2"/>
<feature type="region of interest" description="Disordered" evidence="1">
    <location>
        <begin position="1"/>
        <end position="21"/>
    </location>
</feature>
<dbReference type="Proteomes" id="UP001295444">
    <property type="component" value="Chromosome 03"/>
</dbReference>
<sequence length="149" mass="16219">MEGEEGCKAPDSTSRDLLSVGSGTGGLYNKLLINKKHSNNGPGSPIVRMPRSSILDRVQNFLPQLAQANERLSKEMESSPAGVFDIEQVEDHEEKIIEMNVSVVELDDSDTSDGEAASSSDSDVSEEVTEENIRLTKKVKKGNIEVLEN</sequence>
<dbReference type="Pfam" id="PF15370">
    <property type="entry name" value="NOPCHAP1"/>
    <property type="match status" value="1"/>
</dbReference>
<reference evidence="2" key="1">
    <citation type="submission" date="2022-03" db="EMBL/GenBank/DDBJ databases">
        <authorList>
            <person name="Alioto T."/>
            <person name="Alioto T."/>
            <person name="Gomez Garrido J."/>
        </authorList>
    </citation>
    <scope>NUCLEOTIDE SEQUENCE</scope>
</reference>